<feature type="region of interest" description="Disordered" evidence="11">
    <location>
        <begin position="1"/>
        <end position="21"/>
    </location>
</feature>
<dbReference type="InterPro" id="IPR000212">
    <property type="entry name" value="DNA_helicase_UvrD/REP"/>
</dbReference>
<dbReference type="Gene3D" id="1.10.486.10">
    <property type="entry name" value="PCRA, domain 4"/>
    <property type="match status" value="1"/>
</dbReference>
<dbReference type="InterPro" id="IPR014016">
    <property type="entry name" value="UvrD-like_ATP-bd"/>
</dbReference>
<dbReference type="GO" id="GO:0000725">
    <property type="term" value="P:recombinational repair"/>
    <property type="evidence" value="ECO:0007669"/>
    <property type="project" value="TreeGrafter"/>
</dbReference>
<dbReference type="GO" id="GO:0016787">
    <property type="term" value="F:hydrolase activity"/>
    <property type="evidence" value="ECO:0007669"/>
    <property type="project" value="UniProtKB-UniRule"/>
</dbReference>
<comment type="similarity">
    <text evidence="1">Belongs to the helicase family. UvrD subfamily.</text>
</comment>
<sequence>MSRHPSTTAASPAGDPDAGLNPQQREAVETLDGPVLVIAGAGSGKTRTLVHRVARLVARGTEPEAILLLTFTRKAASAMLERAARLVGPACARVAGGTFHAFAHRMLRVHAPLAGYPVSFTILDRADTAGLLRQLAGELGLGGSGSRFPKKATVAAIFSRAANTGGDVTAVLERDWPHLLAEAEGLRRLYEAYTAYKRAHGLMDYDDLLLRWCDVLEAHPEVREAMGRRFRYLMVDEYQDTNAVQARILRLVACGHDNVMAVGDDAQSIYAFRGANFRNILDFPKLFPGTRIVKLERNYRTTQPNLDCTNAIIAHAREKFTKHLVADRPGGRRPVCFTALDELDQARFVADRVASYHARGVALAEMAVLFRAGFHSFQLEAELNTRGIPFTKRGGLRLVEAAHIKDVLGVLRLLVNPYDRVAWNRVLQLLPGVGPKGADRVFAAVVGAPDPFALLEEWPGRARWTPQVRRLGAYLRRLQGADLALPAVLERIEAWYRPYLERRFLEDHPRRSQDLAQLRGMAGRYEDAVTLLAEVALDPPEPDESAGEGDRLVLSTIHSAKGLEWRVVFVIHLAEGRFPAPSAEGRPEDLEEERRLFYVATTRARDDLYLCRPAMLNFSGAGLLPARPSRFLEEIPADLLEQVAPASPRAGVAVPAAAPREAAPPPGTGAFPPGARVRHTIFGPGRVLEVLGPEKLRVHFDVSGEKVLNLQYARLQRLGG</sequence>
<dbReference type="InterPro" id="IPR013986">
    <property type="entry name" value="DExx_box_DNA_helicase_dom_sf"/>
</dbReference>
<feature type="domain" description="UvrD-like helicase ATP-binding" evidence="12">
    <location>
        <begin position="18"/>
        <end position="302"/>
    </location>
</feature>
<feature type="compositionally biased region" description="Polar residues" evidence="11">
    <location>
        <begin position="1"/>
        <end position="10"/>
    </location>
</feature>
<keyword evidence="3 10" id="KW-0378">Hydrolase</keyword>
<keyword evidence="6" id="KW-0413">Isomerase</keyword>
<evidence type="ECO:0000256" key="6">
    <source>
        <dbReference type="ARBA" id="ARBA00023235"/>
    </source>
</evidence>
<accession>A0A6N9TS51</accession>
<organism evidence="14 15">
    <name type="scientific">Dissulfurirhabdus thermomarina</name>
    <dbReference type="NCBI Taxonomy" id="1765737"/>
    <lineage>
        <taxon>Bacteria</taxon>
        <taxon>Deltaproteobacteria</taxon>
        <taxon>Dissulfurirhabdaceae</taxon>
        <taxon>Dissulfurirhabdus</taxon>
    </lineage>
</organism>
<dbReference type="Gene3D" id="1.10.10.160">
    <property type="match status" value="1"/>
</dbReference>
<protein>
    <recommendedName>
        <fullName evidence="8">DNA 3'-5' helicase</fullName>
        <ecNumber evidence="8">5.6.2.4</ecNumber>
    </recommendedName>
</protein>
<dbReference type="PANTHER" id="PTHR11070">
    <property type="entry name" value="UVRD / RECB / PCRA DNA HELICASE FAMILY MEMBER"/>
    <property type="match status" value="1"/>
</dbReference>
<dbReference type="GO" id="GO:0003677">
    <property type="term" value="F:DNA binding"/>
    <property type="evidence" value="ECO:0007669"/>
    <property type="project" value="InterPro"/>
</dbReference>
<dbReference type="Gene3D" id="3.40.50.300">
    <property type="entry name" value="P-loop containing nucleotide triphosphate hydrolases"/>
    <property type="match status" value="2"/>
</dbReference>
<comment type="caution">
    <text evidence="14">The sequence shown here is derived from an EMBL/GenBank/DDBJ whole genome shotgun (WGS) entry which is preliminary data.</text>
</comment>
<keyword evidence="15" id="KW-1185">Reference proteome</keyword>
<dbReference type="GO" id="GO:0043138">
    <property type="term" value="F:3'-5' DNA helicase activity"/>
    <property type="evidence" value="ECO:0007669"/>
    <property type="project" value="UniProtKB-EC"/>
</dbReference>
<proteinExistence type="inferred from homology"/>
<dbReference type="SUPFAM" id="SSF52540">
    <property type="entry name" value="P-loop containing nucleoside triphosphate hydrolases"/>
    <property type="match status" value="1"/>
</dbReference>
<evidence type="ECO:0000256" key="7">
    <source>
        <dbReference type="ARBA" id="ARBA00034617"/>
    </source>
</evidence>
<evidence type="ECO:0000313" key="15">
    <source>
        <dbReference type="Proteomes" id="UP000469346"/>
    </source>
</evidence>
<comment type="catalytic activity">
    <reaction evidence="7">
        <text>Couples ATP hydrolysis with the unwinding of duplex DNA by translocating in the 3'-5' direction.</text>
        <dbReference type="EC" id="5.6.2.4"/>
    </reaction>
</comment>
<evidence type="ECO:0000256" key="11">
    <source>
        <dbReference type="SAM" id="MobiDB-lite"/>
    </source>
</evidence>
<evidence type="ECO:0000256" key="5">
    <source>
        <dbReference type="ARBA" id="ARBA00022840"/>
    </source>
</evidence>
<dbReference type="Proteomes" id="UP000469346">
    <property type="component" value="Unassembled WGS sequence"/>
</dbReference>
<evidence type="ECO:0000259" key="13">
    <source>
        <dbReference type="PROSITE" id="PS51217"/>
    </source>
</evidence>
<dbReference type="AlphaFoldDB" id="A0A6N9TS51"/>
<dbReference type="PROSITE" id="PS51217">
    <property type="entry name" value="UVRD_HELICASE_CTER"/>
    <property type="match status" value="1"/>
</dbReference>
<name>A0A6N9TS51_DISTH</name>
<dbReference type="InterPro" id="IPR027417">
    <property type="entry name" value="P-loop_NTPase"/>
</dbReference>
<feature type="binding site" evidence="10">
    <location>
        <begin position="39"/>
        <end position="46"/>
    </location>
    <ligand>
        <name>ATP</name>
        <dbReference type="ChEBI" id="CHEBI:30616"/>
    </ligand>
</feature>
<keyword evidence="4 10" id="KW-0347">Helicase</keyword>
<evidence type="ECO:0000313" key="14">
    <source>
        <dbReference type="EMBL" id="NDY42933.1"/>
    </source>
</evidence>
<dbReference type="EMBL" id="JAAGRR010000101">
    <property type="protein sequence ID" value="NDY42933.1"/>
    <property type="molecule type" value="Genomic_DNA"/>
</dbReference>
<feature type="domain" description="UvrD-like helicase C-terminal" evidence="13">
    <location>
        <begin position="303"/>
        <end position="562"/>
    </location>
</feature>
<evidence type="ECO:0000256" key="8">
    <source>
        <dbReference type="ARBA" id="ARBA00034808"/>
    </source>
</evidence>
<gene>
    <name evidence="14" type="ORF">G3N55_08775</name>
</gene>
<dbReference type="Pfam" id="PF00580">
    <property type="entry name" value="UvrD-helicase"/>
    <property type="match status" value="1"/>
</dbReference>
<dbReference type="Pfam" id="PF13361">
    <property type="entry name" value="UvrD_C"/>
    <property type="match status" value="2"/>
</dbReference>
<dbReference type="PROSITE" id="PS51198">
    <property type="entry name" value="UVRD_HELICASE_ATP_BIND"/>
    <property type="match status" value="1"/>
</dbReference>
<evidence type="ECO:0000256" key="9">
    <source>
        <dbReference type="ARBA" id="ARBA00048988"/>
    </source>
</evidence>
<reference evidence="14 15" key="1">
    <citation type="submission" date="2020-02" db="EMBL/GenBank/DDBJ databases">
        <title>Comparative genomics of sulfur disproportionating microorganisms.</title>
        <authorList>
            <person name="Ward L.M."/>
            <person name="Bertran E."/>
            <person name="Johnston D.T."/>
        </authorList>
    </citation>
    <scope>NUCLEOTIDE SEQUENCE [LARGE SCALE GENOMIC DNA]</scope>
    <source>
        <strain evidence="14 15">DSM 100025</strain>
    </source>
</reference>
<evidence type="ECO:0000256" key="2">
    <source>
        <dbReference type="ARBA" id="ARBA00022741"/>
    </source>
</evidence>
<evidence type="ECO:0000256" key="1">
    <source>
        <dbReference type="ARBA" id="ARBA00009922"/>
    </source>
</evidence>
<evidence type="ECO:0000259" key="12">
    <source>
        <dbReference type="PROSITE" id="PS51198"/>
    </source>
</evidence>
<dbReference type="InterPro" id="IPR014017">
    <property type="entry name" value="DNA_helicase_UvrD-like_C"/>
</dbReference>
<dbReference type="PANTHER" id="PTHR11070:SF3">
    <property type="entry name" value="DNA 3'-5' HELICASE"/>
    <property type="match status" value="1"/>
</dbReference>
<dbReference type="GO" id="GO:0005829">
    <property type="term" value="C:cytosol"/>
    <property type="evidence" value="ECO:0007669"/>
    <property type="project" value="TreeGrafter"/>
</dbReference>
<evidence type="ECO:0000256" key="4">
    <source>
        <dbReference type="ARBA" id="ARBA00022806"/>
    </source>
</evidence>
<keyword evidence="2 10" id="KW-0547">Nucleotide-binding</keyword>
<dbReference type="EC" id="5.6.2.4" evidence="8"/>
<dbReference type="CDD" id="cd17932">
    <property type="entry name" value="DEXQc_UvrD"/>
    <property type="match status" value="1"/>
</dbReference>
<dbReference type="CDD" id="cd18807">
    <property type="entry name" value="SF1_C_UvrD"/>
    <property type="match status" value="1"/>
</dbReference>
<comment type="catalytic activity">
    <reaction evidence="9">
        <text>ATP + H2O = ADP + phosphate + H(+)</text>
        <dbReference type="Rhea" id="RHEA:13065"/>
        <dbReference type="ChEBI" id="CHEBI:15377"/>
        <dbReference type="ChEBI" id="CHEBI:15378"/>
        <dbReference type="ChEBI" id="CHEBI:30616"/>
        <dbReference type="ChEBI" id="CHEBI:43474"/>
        <dbReference type="ChEBI" id="CHEBI:456216"/>
        <dbReference type="EC" id="5.6.2.4"/>
    </reaction>
</comment>
<dbReference type="GO" id="GO:0005524">
    <property type="term" value="F:ATP binding"/>
    <property type="evidence" value="ECO:0007669"/>
    <property type="project" value="UniProtKB-UniRule"/>
</dbReference>
<keyword evidence="5 10" id="KW-0067">ATP-binding</keyword>
<evidence type="ECO:0000256" key="3">
    <source>
        <dbReference type="ARBA" id="ARBA00022801"/>
    </source>
</evidence>
<evidence type="ECO:0000256" key="10">
    <source>
        <dbReference type="PROSITE-ProRule" id="PRU00560"/>
    </source>
</evidence>